<keyword evidence="2" id="KW-1185">Reference proteome</keyword>
<dbReference type="PATRIC" id="fig|1429439.4.peg.5052"/>
<dbReference type="Proteomes" id="UP000019140">
    <property type="component" value="Unassembled WGS sequence"/>
</dbReference>
<dbReference type="AlphaFoldDB" id="W4M2V3"/>
<evidence type="ECO:0000313" key="1">
    <source>
        <dbReference type="EMBL" id="ETX04271.1"/>
    </source>
</evidence>
<proteinExistence type="predicted"/>
<dbReference type="EMBL" id="AZHX01001259">
    <property type="protein sequence ID" value="ETX04271.1"/>
    <property type="molecule type" value="Genomic_DNA"/>
</dbReference>
<organism evidence="1 2">
    <name type="scientific">Candidatus Entotheonella gemina</name>
    <dbReference type="NCBI Taxonomy" id="1429439"/>
    <lineage>
        <taxon>Bacteria</taxon>
        <taxon>Pseudomonadati</taxon>
        <taxon>Nitrospinota/Tectimicrobiota group</taxon>
        <taxon>Candidatus Tectimicrobiota</taxon>
        <taxon>Candidatus Entotheonellia</taxon>
        <taxon>Candidatus Entotheonellales</taxon>
        <taxon>Candidatus Entotheonellaceae</taxon>
        <taxon>Candidatus Entotheonella</taxon>
    </lineage>
</organism>
<evidence type="ECO:0000313" key="2">
    <source>
        <dbReference type="Proteomes" id="UP000019140"/>
    </source>
</evidence>
<dbReference type="HOGENOM" id="CLU_2557218_0_0_7"/>
<name>W4M2V3_9BACT</name>
<accession>W4M2V3</accession>
<dbReference type="Pfam" id="PF09620">
    <property type="entry name" value="Cas_csx3"/>
    <property type="match status" value="1"/>
</dbReference>
<protein>
    <recommendedName>
        <fullName evidence="3">CRISPR-associated protein Csx3</fullName>
    </recommendedName>
</protein>
<comment type="caution">
    <text evidence="1">The sequence shown here is derived from an EMBL/GenBank/DDBJ whole genome shotgun (WGS) entry which is preliminary data.</text>
</comment>
<evidence type="ECO:0008006" key="3">
    <source>
        <dbReference type="Google" id="ProtNLM"/>
    </source>
</evidence>
<gene>
    <name evidence="1" type="ORF">ETSY2_29770</name>
</gene>
<sequence length="80" mass="8675">MITIDLSTFYEDGQAELSQLPAYVAQALSLVGQGQDVKLTGAASIWLYLKIAHALHGVARTLVYDSPVTGEVVIFNHNPF</sequence>
<dbReference type="InterPro" id="IPR013409">
    <property type="entry name" value="CRISPR-assoc_prot_Crn3/Csx3"/>
</dbReference>
<reference evidence="1 2" key="1">
    <citation type="journal article" date="2014" name="Nature">
        <title>An environmental bacterial taxon with a large and distinct metabolic repertoire.</title>
        <authorList>
            <person name="Wilson M.C."/>
            <person name="Mori T."/>
            <person name="Ruckert C."/>
            <person name="Uria A.R."/>
            <person name="Helf M.J."/>
            <person name="Takada K."/>
            <person name="Gernert C."/>
            <person name="Steffens U.A."/>
            <person name="Heycke N."/>
            <person name="Schmitt S."/>
            <person name="Rinke C."/>
            <person name="Helfrich E.J."/>
            <person name="Brachmann A.O."/>
            <person name="Gurgui C."/>
            <person name="Wakimoto T."/>
            <person name="Kracht M."/>
            <person name="Crusemann M."/>
            <person name="Hentschel U."/>
            <person name="Abe I."/>
            <person name="Matsunaga S."/>
            <person name="Kalinowski J."/>
            <person name="Takeyama H."/>
            <person name="Piel J."/>
        </authorList>
    </citation>
    <scope>NUCLEOTIDE SEQUENCE [LARGE SCALE GENOMIC DNA]</scope>
    <source>
        <strain evidence="2">TSY2</strain>
    </source>
</reference>